<reference evidence="1 2" key="1">
    <citation type="journal article" date="2019" name="Int. J. Syst. Evol. Microbiol.">
        <title>The Global Catalogue of Microorganisms (GCM) 10K type strain sequencing project: providing services to taxonomists for standard genome sequencing and annotation.</title>
        <authorList>
            <consortium name="The Broad Institute Genomics Platform"/>
            <consortium name="The Broad Institute Genome Sequencing Center for Infectious Disease"/>
            <person name="Wu L."/>
            <person name="Ma J."/>
        </authorList>
    </citation>
    <scope>NUCLEOTIDE SEQUENCE [LARGE SCALE GENOMIC DNA]</scope>
    <source>
        <strain evidence="1 2">JCM 6922</strain>
    </source>
</reference>
<comment type="caution">
    <text evidence="1">The sequence shown here is derived from an EMBL/GenBank/DDBJ whole genome shotgun (WGS) entry which is preliminary data.</text>
</comment>
<proteinExistence type="predicted"/>
<dbReference type="Proteomes" id="UP001500460">
    <property type="component" value="Unassembled WGS sequence"/>
</dbReference>
<evidence type="ECO:0008006" key="3">
    <source>
        <dbReference type="Google" id="ProtNLM"/>
    </source>
</evidence>
<evidence type="ECO:0000313" key="2">
    <source>
        <dbReference type="Proteomes" id="UP001500460"/>
    </source>
</evidence>
<accession>A0ABN3JYX3</accession>
<protein>
    <recommendedName>
        <fullName evidence="3">Secreted protein</fullName>
    </recommendedName>
</protein>
<evidence type="ECO:0000313" key="1">
    <source>
        <dbReference type="EMBL" id="GAA2443310.1"/>
    </source>
</evidence>
<dbReference type="RefSeq" id="WP_344604928.1">
    <property type="nucleotide sequence ID" value="NZ_BAAATK010000023.1"/>
</dbReference>
<gene>
    <name evidence="1" type="ORF">GCM10010421_37920</name>
</gene>
<sequence>MVAGAQWRADAAEGDAEGGTHLVIVSGLRDDEPPTDDDGFVTYVRRGCRIRSCIGGWTVFSRSSS</sequence>
<dbReference type="EMBL" id="BAAATK010000023">
    <property type="protein sequence ID" value="GAA2443310.1"/>
    <property type="molecule type" value="Genomic_DNA"/>
</dbReference>
<keyword evidence="2" id="KW-1185">Reference proteome</keyword>
<organism evidence="1 2">
    <name type="scientific">Streptomyces glaucus</name>
    <dbReference type="NCBI Taxonomy" id="284029"/>
    <lineage>
        <taxon>Bacteria</taxon>
        <taxon>Bacillati</taxon>
        <taxon>Actinomycetota</taxon>
        <taxon>Actinomycetes</taxon>
        <taxon>Kitasatosporales</taxon>
        <taxon>Streptomycetaceae</taxon>
        <taxon>Streptomyces</taxon>
    </lineage>
</organism>
<name>A0ABN3JYX3_9ACTN</name>